<name>A0ABT1NT00_9MICC</name>
<dbReference type="PANTHER" id="PTHR31118:SF32">
    <property type="entry name" value="KYNURENINE FORMAMIDASE"/>
    <property type="match status" value="1"/>
</dbReference>
<organism evidence="1 2">
    <name type="scientific">Arthrobacter jinronghuae</name>
    <dbReference type="NCBI Taxonomy" id="2964609"/>
    <lineage>
        <taxon>Bacteria</taxon>
        <taxon>Bacillati</taxon>
        <taxon>Actinomycetota</taxon>
        <taxon>Actinomycetes</taxon>
        <taxon>Micrococcales</taxon>
        <taxon>Micrococcaceae</taxon>
        <taxon>Arthrobacter</taxon>
    </lineage>
</organism>
<dbReference type="InterPro" id="IPR037175">
    <property type="entry name" value="KFase_sf"/>
</dbReference>
<sequence>MQAIDLSHPVRTGMQVFPGDPSVEFRSAATVAADGFAVAQLHLGSHSGTHLDAPLHTVQGGAAVDAMPLEALMGPARIVSLPEPSVNTVLGWQDVSGQLENLLPGTIVLFSTGWSRHFDTPVYLEHPTFDTEIAERLVAAGVRLVGVDILNPDPTPGPAAPGHAQGETFLPFHDVFLGSGGGIVENLTNLGAVPWADPWFSALPLRLEGLDGSPVRAVAFRP</sequence>
<dbReference type="Gene3D" id="3.50.30.50">
    <property type="entry name" value="Putative cyclase"/>
    <property type="match status" value="1"/>
</dbReference>
<comment type="caution">
    <text evidence="1">The sequence shown here is derived from an EMBL/GenBank/DDBJ whole genome shotgun (WGS) entry which is preliminary data.</text>
</comment>
<keyword evidence="2" id="KW-1185">Reference proteome</keyword>
<dbReference type="SUPFAM" id="SSF102198">
    <property type="entry name" value="Putative cyclase"/>
    <property type="match status" value="1"/>
</dbReference>
<protein>
    <submittedName>
        <fullName evidence="1">Cyclase family protein</fullName>
    </submittedName>
</protein>
<evidence type="ECO:0000313" key="1">
    <source>
        <dbReference type="EMBL" id="MCQ1949874.1"/>
    </source>
</evidence>
<dbReference type="RefSeq" id="WP_255865381.1">
    <property type="nucleotide sequence ID" value="NZ_CP104263.1"/>
</dbReference>
<dbReference type="EMBL" id="JANFLP010000008">
    <property type="protein sequence ID" value="MCQ1949874.1"/>
    <property type="molecule type" value="Genomic_DNA"/>
</dbReference>
<reference evidence="1 2" key="1">
    <citation type="submission" date="2022-07" db="EMBL/GenBank/DDBJ databases">
        <title>Novel species in genus Arthrobacter.</title>
        <authorList>
            <person name="Liu Y."/>
        </authorList>
    </citation>
    <scope>NUCLEOTIDE SEQUENCE [LARGE SCALE GENOMIC DNA]</scope>
    <source>
        <strain evidence="2">zg-Y859</strain>
    </source>
</reference>
<accession>A0ABT1NT00</accession>
<dbReference type="PANTHER" id="PTHR31118">
    <property type="entry name" value="CYCLASE-LIKE PROTEIN 2"/>
    <property type="match status" value="1"/>
</dbReference>
<dbReference type="Proteomes" id="UP001206924">
    <property type="component" value="Unassembled WGS sequence"/>
</dbReference>
<evidence type="ECO:0000313" key="2">
    <source>
        <dbReference type="Proteomes" id="UP001206924"/>
    </source>
</evidence>
<proteinExistence type="predicted"/>
<gene>
    <name evidence="1" type="ORF">NNX28_08010</name>
</gene>
<dbReference type="InterPro" id="IPR007325">
    <property type="entry name" value="KFase/CYL"/>
</dbReference>
<dbReference type="Pfam" id="PF04199">
    <property type="entry name" value="Cyclase"/>
    <property type="match status" value="1"/>
</dbReference>